<evidence type="ECO:0000313" key="2">
    <source>
        <dbReference type="Proteomes" id="UP000070260"/>
    </source>
</evidence>
<accession>A0A140GS59</accession>
<reference evidence="1 2" key="1">
    <citation type="journal article" date="2016" name="PLoS ONE">
        <title>Plasmid Characterization and Chromosome Analysis of Two netF+ Clostridium perfringens Isolates Associated with Foal and Canine Necrotizing Enteritis.</title>
        <authorList>
            <person name="Mehdizadeh Gohari I."/>
            <person name="Kropinski A.M."/>
            <person name="Weese S.J."/>
            <person name="Parreira V.R."/>
            <person name="Whitehead A.E."/>
            <person name="Boerlin P."/>
            <person name="Prescott J.F."/>
        </authorList>
    </citation>
    <scope>NUCLEOTIDE SEQUENCE [LARGE SCALE GENOMIC DNA]</scope>
    <source>
        <strain evidence="1 2">JP838</strain>
        <plasmid evidence="2">Plasmid pJFP838A</plasmid>
    </source>
</reference>
<proteinExistence type="predicted"/>
<protein>
    <recommendedName>
        <fullName evidence="3">TraD/TraG TraM recognition site domain-containing protein</fullName>
    </recommendedName>
</protein>
<gene>
    <name evidence="1" type="ORF">JFP838_pA0452</name>
</gene>
<dbReference type="EMBL" id="CP013615">
    <property type="protein sequence ID" value="AMN31368.1"/>
    <property type="molecule type" value="Genomic_DNA"/>
</dbReference>
<sequence>MDINKEVYDKELLNESFIQIVGESSNKKYVYLQDKNRYLNSIFIGKNGVGKTSKVLMNLVKADIENPNCGATIVVNNEEVAFDIFALAKINKRKVHFINPYMDVPYLYNFMNLSCYDYDFIKSDVIDYKKAIKNKMIVIVNIDYLKYNLFSKKIVSMILNQLKIDMTDIQETGKTPHFLYIDDAYLYEKDITQLMGRGKEYNIGTYLFSNSIKEFENYSSDIEPYVSNIFLFYNISKYDVEHFQNIFYSYDISKFYIGSKNSFIYEAVGSSEKKNNFGYFKYIDREELDLIRKKSKSFRKKALGKIKRMHDKALKIENQKKLLNLIINTDNKDIAIDENIEKDNSDFLLNPGISFGFGVHEEVKEEIEKETEIENNEINNKKDEQVNVDNEELSKKDKDMINQLKVVDSLPKFIQRRNDIKQCREQVNYITLADINFDEE</sequence>
<dbReference type="InterPro" id="IPR027417">
    <property type="entry name" value="P-loop_NTPase"/>
</dbReference>
<dbReference type="PATRIC" id="fig|1502.177.peg.3663"/>
<dbReference type="AlphaFoldDB" id="A0A140GS59"/>
<organism evidence="1 2">
    <name type="scientific">Clostridium perfringens</name>
    <dbReference type="NCBI Taxonomy" id="1502"/>
    <lineage>
        <taxon>Bacteria</taxon>
        <taxon>Bacillati</taxon>
        <taxon>Bacillota</taxon>
        <taxon>Clostridia</taxon>
        <taxon>Eubacteriales</taxon>
        <taxon>Clostridiaceae</taxon>
        <taxon>Clostridium</taxon>
    </lineage>
</organism>
<evidence type="ECO:0008006" key="3">
    <source>
        <dbReference type="Google" id="ProtNLM"/>
    </source>
</evidence>
<dbReference type="Gene3D" id="3.40.50.300">
    <property type="entry name" value="P-loop containing nucleotide triphosphate hydrolases"/>
    <property type="match status" value="1"/>
</dbReference>
<evidence type="ECO:0000313" key="1">
    <source>
        <dbReference type="EMBL" id="AMN31368.1"/>
    </source>
</evidence>
<keyword evidence="1" id="KW-0614">Plasmid</keyword>
<name>A0A140GS59_CLOPF</name>
<dbReference type="Proteomes" id="UP000070260">
    <property type="component" value="Plasmid pJFP838A"/>
</dbReference>
<geneLocation type="plasmid" evidence="1 2">
    <name>pJFP838A</name>
</geneLocation>